<dbReference type="Gene3D" id="2.60.120.260">
    <property type="entry name" value="Galactose-binding domain-like"/>
    <property type="match status" value="1"/>
</dbReference>
<dbReference type="PROSITE" id="PS51257">
    <property type="entry name" value="PROKAR_LIPOPROTEIN"/>
    <property type="match status" value="1"/>
</dbReference>
<sequence>MKKPVLLALSMLGSVSCQVDSENRETPNAEAIDANAEAVKDLSDLTESFNALDQVATGLDQEASGDTSFAVVSSILRSAGLPEEVSDEEFADTPVPTKEGDKAASFMNRELVASQSFQSSGLKPRYFRFDTNFGDTLTNGEADIKILYSAGYSDNRLQSGSIRLQLVESSWSRRSFEIARVSGWYRDRKMKLNQDELRRFFVAVSQYNDKLDELTSIGDLAVTFPEDNILQLTLKSPTVWKRGKSRYYVNNLEASINTDTGSLVDAKAKAKMFRNGLGNFVGSVDFTSGQNLSITGCKDSTHDYGVHKQYVYRYIGNNSTAVYEFRPEQVNGDSFYVSETPTFEFKLYHSYWGDLNIYLESPDGRRATLHSRTSGRGTMVKSYSGLDADSPMAVFNSYSSYDYYDRPWRLVIEDRANGDTGSLQMVRFMSGSEATGSFSCS</sequence>
<evidence type="ECO:0000256" key="1">
    <source>
        <dbReference type="ARBA" id="ARBA00022670"/>
    </source>
</evidence>
<dbReference type="RefSeq" id="WP_132323478.1">
    <property type="nucleotide sequence ID" value="NZ_FWZT01000022.1"/>
</dbReference>
<proteinExistence type="predicted"/>
<evidence type="ECO:0000313" key="4">
    <source>
        <dbReference type="EMBL" id="SMF65064.1"/>
    </source>
</evidence>
<dbReference type="EMBL" id="FWZT01000022">
    <property type="protein sequence ID" value="SMF65064.1"/>
    <property type="molecule type" value="Genomic_DNA"/>
</dbReference>
<dbReference type="OrthoDB" id="9811296at2"/>
<protein>
    <submittedName>
        <fullName evidence="4">Proprotein convertase P-domain-containing protein</fullName>
    </submittedName>
</protein>
<keyword evidence="1" id="KW-0645">Protease</keyword>
<dbReference type="InterPro" id="IPR002884">
    <property type="entry name" value="P_dom"/>
</dbReference>
<evidence type="ECO:0000259" key="3">
    <source>
        <dbReference type="PROSITE" id="PS51829"/>
    </source>
</evidence>
<keyword evidence="5" id="KW-1185">Reference proteome</keyword>
<evidence type="ECO:0000256" key="2">
    <source>
        <dbReference type="ARBA" id="ARBA00022801"/>
    </source>
</evidence>
<reference evidence="5" key="1">
    <citation type="submission" date="2017-04" db="EMBL/GenBank/DDBJ databases">
        <authorList>
            <person name="Varghese N."/>
            <person name="Submissions S."/>
        </authorList>
    </citation>
    <scope>NUCLEOTIDE SEQUENCE [LARGE SCALE GENOMIC DNA]</scope>
    <source>
        <strain evidence="5">RKEM611</strain>
    </source>
</reference>
<dbReference type="SUPFAM" id="SSF49785">
    <property type="entry name" value="Galactose-binding domain-like"/>
    <property type="match status" value="1"/>
</dbReference>
<dbReference type="STRING" id="1513793.SAMN06296036_122107"/>
<gene>
    <name evidence="4" type="ORF">SAMN06296036_122107</name>
</gene>
<evidence type="ECO:0000313" key="5">
    <source>
        <dbReference type="Proteomes" id="UP000192907"/>
    </source>
</evidence>
<keyword evidence="2" id="KW-0378">Hydrolase</keyword>
<dbReference type="InterPro" id="IPR008979">
    <property type="entry name" value="Galactose-bd-like_sf"/>
</dbReference>
<accession>A0A1Y6CMV1</accession>
<feature type="domain" description="P/Homo B" evidence="3">
    <location>
        <begin position="305"/>
        <end position="436"/>
    </location>
</feature>
<dbReference type="AlphaFoldDB" id="A0A1Y6CMV1"/>
<dbReference type="PROSITE" id="PS51829">
    <property type="entry name" value="P_HOMO_B"/>
    <property type="match status" value="1"/>
</dbReference>
<dbReference type="Pfam" id="PF01483">
    <property type="entry name" value="P_proprotein"/>
    <property type="match status" value="1"/>
</dbReference>
<dbReference type="GO" id="GO:0006508">
    <property type="term" value="P:proteolysis"/>
    <property type="evidence" value="ECO:0007669"/>
    <property type="project" value="UniProtKB-KW"/>
</dbReference>
<dbReference type="GO" id="GO:0004252">
    <property type="term" value="F:serine-type endopeptidase activity"/>
    <property type="evidence" value="ECO:0007669"/>
    <property type="project" value="InterPro"/>
</dbReference>
<organism evidence="4 5">
    <name type="scientific">Pseudobacteriovorax antillogorgiicola</name>
    <dbReference type="NCBI Taxonomy" id="1513793"/>
    <lineage>
        <taxon>Bacteria</taxon>
        <taxon>Pseudomonadati</taxon>
        <taxon>Bdellovibrionota</taxon>
        <taxon>Oligoflexia</taxon>
        <taxon>Oligoflexales</taxon>
        <taxon>Pseudobacteriovoracaceae</taxon>
        <taxon>Pseudobacteriovorax</taxon>
    </lineage>
</organism>
<name>A0A1Y6CMV1_9BACT</name>
<dbReference type="Proteomes" id="UP000192907">
    <property type="component" value="Unassembled WGS sequence"/>
</dbReference>